<gene>
    <name evidence="8" type="primary">dapF</name>
    <name evidence="11" type="ORF">EV192_103441</name>
</gene>
<protein>
    <recommendedName>
        <fullName evidence="3 8">Diaminopimelate epimerase</fullName>
        <shortName evidence="8">DAP epimerase</shortName>
        <ecNumber evidence="3 8">5.1.1.7</ecNumber>
    </recommendedName>
    <alternativeName>
        <fullName evidence="8">PLP-independent amino acid racemase</fullName>
    </alternativeName>
</protein>
<evidence type="ECO:0000313" key="12">
    <source>
        <dbReference type="Proteomes" id="UP000295680"/>
    </source>
</evidence>
<keyword evidence="12" id="KW-1185">Reference proteome</keyword>
<evidence type="ECO:0000256" key="10">
    <source>
        <dbReference type="SAM" id="MobiDB-lite"/>
    </source>
</evidence>
<dbReference type="HAMAP" id="MF_00197">
    <property type="entry name" value="DAP_epimerase"/>
    <property type="match status" value="1"/>
</dbReference>
<comment type="pathway">
    <text evidence="1 8">Amino-acid biosynthesis; L-lysine biosynthesis via DAP pathway; DL-2,6-diaminopimelate from LL-2,6-diaminopimelate: step 1/1.</text>
</comment>
<feature type="active site" evidence="9">
    <location>
        <position position="67"/>
    </location>
</feature>
<organism evidence="11 12">
    <name type="scientific">Actinocrispum wychmicini</name>
    <dbReference type="NCBI Taxonomy" id="1213861"/>
    <lineage>
        <taxon>Bacteria</taxon>
        <taxon>Bacillati</taxon>
        <taxon>Actinomycetota</taxon>
        <taxon>Actinomycetes</taxon>
        <taxon>Pseudonocardiales</taxon>
        <taxon>Pseudonocardiaceae</taxon>
        <taxon>Actinocrispum</taxon>
    </lineage>
</organism>
<feature type="binding site" evidence="8">
    <location>
        <position position="58"/>
    </location>
    <ligand>
        <name>substrate</name>
    </ligand>
</feature>
<feature type="binding site" evidence="8">
    <location>
        <begin position="190"/>
        <end position="191"/>
    </location>
    <ligand>
        <name>substrate</name>
    </ligand>
</feature>
<dbReference type="NCBIfam" id="TIGR00652">
    <property type="entry name" value="DapF"/>
    <property type="match status" value="1"/>
</dbReference>
<dbReference type="Pfam" id="PF01678">
    <property type="entry name" value="DAP_epimerase"/>
    <property type="match status" value="2"/>
</dbReference>
<evidence type="ECO:0000256" key="8">
    <source>
        <dbReference type="HAMAP-Rule" id="MF_00197"/>
    </source>
</evidence>
<accession>A0A4V2S7P7</accession>
<reference evidence="11 12" key="1">
    <citation type="submission" date="2019-03" db="EMBL/GenBank/DDBJ databases">
        <title>Genomic Encyclopedia of Type Strains, Phase IV (KMG-IV): sequencing the most valuable type-strain genomes for metagenomic binning, comparative biology and taxonomic classification.</title>
        <authorList>
            <person name="Goeker M."/>
        </authorList>
    </citation>
    <scope>NUCLEOTIDE SEQUENCE [LARGE SCALE GENOMIC DNA]</scope>
    <source>
        <strain evidence="11 12">DSM 45934</strain>
    </source>
</reference>
<evidence type="ECO:0000313" key="11">
    <source>
        <dbReference type="EMBL" id="TCO60860.1"/>
    </source>
</evidence>
<dbReference type="GO" id="GO:0009089">
    <property type="term" value="P:lysine biosynthetic process via diaminopimelate"/>
    <property type="evidence" value="ECO:0007669"/>
    <property type="project" value="UniProtKB-UniRule"/>
</dbReference>
<dbReference type="PANTHER" id="PTHR31689:SF0">
    <property type="entry name" value="DIAMINOPIMELATE EPIMERASE"/>
    <property type="match status" value="1"/>
</dbReference>
<comment type="function">
    <text evidence="8">Catalyzes the stereoinversion of LL-2,6-diaminopimelate (L,L-DAP) to meso-diaminopimelate (meso-DAP), a precursor of L-lysine and an essential component of the bacterial peptidoglycan.</text>
</comment>
<evidence type="ECO:0000256" key="9">
    <source>
        <dbReference type="PROSITE-ProRule" id="PRU10125"/>
    </source>
</evidence>
<dbReference type="EMBL" id="SLWS01000003">
    <property type="protein sequence ID" value="TCO60860.1"/>
    <property type="molecule type" value="Genomic_DNA"/>
</dbReference>
<feature type="binding site" evidence="8">
    <location>
        <begin position="201"/>
        <end position="202"/>
    </location>
    <ligand>
        <name>substrate</name>
    </ligand>
</feature>
<keyword evidence="8" id="KW-0963">Cytoplasm</keyword>
<dbReference type="Gene3D" id="3.10.310.10">
    <property type="entry name" value="Diaminopimelate Epimerase, Chain A, domain 1"/>
    <property type="match status" value="2"/>
</dbReference>
<dbReference type="EC" id="5.1.1.7" evidence="3 8"/>
<feature type="active site" description="Proton donor" evidence="8">
    <location>
        <position position="67"/>
    </location>
</feature>
<feature type="compositionally biased region" description="Pro residues" evidence="10">
    <location>
        <begin position="270"/>
        <end position="283"/>
    </location>
</feature>
<dbReference type="PANTHER" id="PTHR31689">
    <property type="entry name" value="DIAMINOPIMELATE EPIMERASE, CHLOROPLASTIC"/>
    <property type="match status" value="1"/>
</dbReference>
<keyword evidence="6 8" id="KW-0413">Isomerase</keyword>
<evidence type="ECO:0000256" key="1">
    <source>
        <dbReference type="ARBA" id="ARBA00005196"/>
    </source>
</evidence>
<feature type="region of interest" description="Disordered" evidence="10">
    <location>
        <begin position="261"/>
        <end position="283"/>
    </location>
</feature>
<feature type="active site" description="Proton acceptor" evidence="8">
    <location>
        <position position="200"/>
    </location>
</feature>
<feature type="site" description="Could be important to modulate the pK values of the two catalytic cysteine residues" evidence="8">
    <location>
        <position position="190"/>
    </location>
</feature>
<dbReference type="UniPathway" id="UPA00034">
    <property type="reaction ID" value="UER00025"/>
</dbReference>
<keyword evidence="4 8" id="KW-0028">Amino-acid biosynthesis</keyword>
<evidence type="ECO:0000256" key="7">
    <source>
        <dbReference type="ARBA" id="ARBA00051712"/>
    </source>
</evidence>
<dbReference type="GO" id="GO:0005829">
    <property type="term" value="C:cytosol"/>
    <property type="evidence" value="ECO:0007669"/>
    <property type="project" value="TreeGrafter"/>
</dbReference>
<evidence type="ECO:0000256" key="2">
    <source>
        <dbReference type="ARBA" id="ARBA00010219"/>
    </source>
</evidence>
<dbReference type="InterPro" id="IPR018510">
    <property type="entry name" value="DAP_epimerase_AS"/>
</dbReference>
<dbReference type="GO" id="GO:0008837">
    <property type="term" value="F:diaminopimelate epimerase activity"/>
    <property type="evidence" value="ECO:0007669"/>
    <property type="project" value="UniProtKB-UniRule"/>
</dbReference>
<comment type="catalytic activity">
    <reaction evidence="7 8">
        <text>(2S,6S)-2,6-diaminopimelate = meso-2,6-diaminopimelate</text>
        <dbReference type="Rhea" id="RHEA:15393"/>
        <dbReference type="ChEBI" id="CHEBI:57609"/>
        <dbReference type="ChEBI" id="CHEBI:57791"/>
        <dbReference type="EC" id="5.1.1.7"/>
    </reaction>
</comment>
<proteinExistence type="inferred from homology"/>
<comment type="caution">
    <text evidence="11">The sequence shown here is derived from an EMBL/GenBank/DDBJ whole genome shotgun (WGS) entry which is preliminary data.</text>
</comment>
<dbReference type="Proteomes" id="UP000295680">
    <property type="component" value="Unassembled WGS sequence"/>
</dbReference>
<evidence type="ECO:0000256" key="6">
    <source>
        <dbReference type="ARBA" id="ARBA00023235"/>
    </source>
</evidence>
<keyword evidence="5 8" id="KW-0457">Lysine biosynthesis</keyword>
<dbReference type="AlphaFoldDB" id="A0A4V2S7P7"/>
<dbReference type="PROSITE" id="PS01326">
    <property type="entry name" value="DAP_EPIMERASE"/>
    <property type="match status" value="1"/>
</dbReference>
<dbReference type="InterPro" id="IPR001653">
    <property type="entry name" value="DAP_epimerase_DapF"/>
</dbReference>
<dbReference type="SUPFAM" id="SSF54506">
    <property type="entry name" value="Diaminopimelate epimerase-like"/>
    <property type="match status" value="2"/>
</dbReference>
<sequence length="283" mass="29060">MVAAGNDFVLLDTDSCGVPDDVSGLAVWACRPHSGIGADGLILLRRDGPDRLGVTVVNPDGSIAKMCGNGARCAAYYAFATGTSGPLTVELGRHTMRAWSRGGLVEVTSPEPDRIGGPVRLATKEIDTALDLYTVDTGTPYAVAIVPDADALDVNELGRFVRYHPHFAPDGLSVSVAQVRDDGLAVRTYERGNEEETLSCGSGAVACVAVARSLGLVSEGTVAAHTRSGTPLLVRIAGDAPPFGALTLTGPAEVVFEGTFTGPAAAETPPGVPRPASPATPGR</sequence>
<evidence type="ECO:0000256" key="4">
    <source>
        <dbReference type="ARBA" id="ARBA00022605"/>
    </source>
</evidence>
<evidence type="ECO:0000256" key="3">
    <source>
        <dbReference type="ARBA" id="ARBA00013080"/>
    </source>
</evidence>
<evidence type="ECO:0000256" key="5">
    <source>
        <dbReference type="ARBA" id="ARBA00023154"/>
    </source>
</evidence>
<comment type="subunit">
    <text evidence="8">Homodimer.</text>
</comment>
<comment type="subcellular location">
    <subcellularLocation>
        <location evidence="8">Cytoplasm</location>
    </subcellularLocation>
</comment>
<comment type="similarity">
    <text evidence="2 8">Belongs to the diaminopimelate epimerase family.</text>
</comment>
<name>A0A4V2S7P7_9PSEU</name>
<comment type="caution">
    <text evidence="8">Lacks conserved residue(s) required for the propagation of feature annotation.</text>
</comment>
<feature type="binding site" evidence="8">
    <location>
        <position position="6"/>
    </location>
    <ligand>
        <name>substrate</name>
    </ligand>
</feature>
<feature type="binding site" evidence="8">
    <location>
        <begin position="68"/>
        <end position="69"/>
    </location>
    <ligand>
        <name>substrate</name>
    </ligand>
</feature>